<dbReference type="InterPro" id="IPR005901">
    <property type="entry name" value="GLPGLI"/>
</dbReference>
<comment type="caution">
    <text evidence="2">The sequence shown here is derived from an EMBL/GenBank/DDBJ whole genome shotgun (WGS) entry which is preliminary data.</text>
</comment>
<dbReference type="Proteomes" id="UP000064412">
    <property type="component" value="Unassembled WGS sequence"/>
</dbReference>
<dbReference type="RefSeq" id="WP_059345083.1">
    <property type="nucleotide sequence ID" value="NZ_CP140570.1"/>
</dbReference>
<evidence type="ECO:0000313" key="3">
    <source>
        <dbReference type="Proteomes" id="UP000064412"/>
    </source>
</evidence>
<protein>
    <recommendedName>
        <fullName evidence="4">GLPGLI family protein</fullName>
    </recommendedName>
</protein>
<dbReference type="EMBL" id="LNOI01000004">
    <property type="protein sequence ID" value="KUY17054.1"/>
    <property type="molecule type" value="Genomic_DNA"/>
</dbReference>
<feature type="chain" id="PRO_5044792572" description="GLPGLI family protein" evidence="1">
    <location>
        <begin position="19"/>
        <end position="276"/>
    </location>
</feature>
<dbReference type="Pfam" id="PF09697">
    <property type="entry name" value="Porph_ging"/>
    <property type="match status" value="1"/>
</dbReference>
<evidence type="ECO:0000313" key="2">
    <source>
        <dbReference type="EMBL" id="KUY17054.1"/>
    </source>
</evidence>
<keyword evidence="1" id="KW-0732">Signal</keyword>
<reference evidence="2 3" key="1">
    <citation type="submission" date="2015-11" db="EMBL/GenBank/DDBJ databases">
        <authorList>
            <person name="Nicholson A.C."/>
            <person name="Humrighouse B.W."/>
            <person name="Graziano J."/>
            <person name="Lasker B."/>
            <person name="Whitney A.M."/>
            <person name="Mcquiston J.R."/>
        </authorList>
    </citation>
    <scope>NUCLEOTIDE SEQUENCE [LARGE SCALE GENOMIC DNA]</scope>
    <source>
        <strain evidence="2 3">G4071</strain>
    </source>
</reference>
<evidence type="ECO:0008006" key="4">
    <source>
        <dbReference type="Google" id="ProtNLM"/>
    </source>
</evidence>
<feature type="signal peptide" evidence="1">
    <location>
        <begin position="1"/>
        <end position="18"/>
    </location>
</feature>
<gene>
    <name evidence="2" type="ORF">ATB95_11780</name>
</gene>
<evidence type="ECO:0000256" key="1">
    <source>
        <dbReference type="SAM" id="SignalP"/>
    </source>
</evidence>
<dbReference type="AlphaFoldDB" id="A0ABD4DIR5"/>
<accession>A0ABD4DIR5</accession>
<name>A0ABD4DIR5_ELIMR</name>
<proteinExistence type="predicted"/>
<organism evidence="2 3">
    <name type="scientific">Elizabethkingia miricola</name>
    <name type="common">Chryseobacterium miricola</name>
    <dbReference type="NCBI Taxonomy" id="172045"/>
    <lineage>
        <taxon>Bacteria</taxon>
        <taxon>Pseudomonadati</taxon>
        <taxon>Bacteroidota</taxon>
        <taxon>Flavobacteriia</taxon>
        <taxon>Flavobacteriales</taxon>
        <taxon>Weeksellaceae</taxon>
        <taxon>Elizabethkingia</taxon>
    </lineage>
</organism>
<sequence length="276" mass="32148">MKIKLLFLFTLGSLMCYAQNHRFIYEVRYKKDKNATDFIKENYHLDVSKDEVTYYIRDFFTADSLINNNIPFPKDMVLNTSALVVHKPASNIYEEYDLLENSAFKLRSEDSQTWKLSDDKKVIKNLTLQKATSTWGGRNWTAWFSADLPFQEGPYRFHGLPGLIVELYDEQNDYHFNLVRTENLKQVSKNQFLEVTKQMGVLVDWDRYKKAKLAYYDSPVSFIKNAAGTVNSNDGIFLNDGTKVTSSNIREVNERLKSNIRKDNNPVDLTRVISYP</sequence>
<dbReference type="NCBIfam" id="TIGR01200">
    <property type="entry name" value="GLPGLI"/>
    <property type="match status" value="1"/>
</dbReference>